<dbReference type="SMART" id="SM00355">
    <property type="entry name" value="ZnF_C2H2"/>
    <property type="match status" value="3"/>
</dbReference>
<name>A0A2T2PC87_CORCC</name>
<keyword evidence="2" id="KW-0479">Metal-binding</keyword>
<evidence type="ECO:0000259" key="11">
    <source>
        <dbReference type="PROSITE" id="PS50157"/>
    </source>
</evidence>
<feature type="domain" description="C2H2-type" evidence="11">
    <location>
        <begin position="34"/>
        <end position="62"/>
    </location>
</feature>
<dbReference type="Pfam" id="PF00096">
    <property type="entry name" value="zf-C2H2"/>
    <property type="match status" value="1"/>
</dbReference>
<dbReference type="PANTHER" id="PTHR46179">
    <property type="entry name" value="ZINC FINGER PROTEIN"/>
    <property type="match status" value="1"/>
</dbReference>
<evidence type="ECO:0000256" key="4">
    <source>
        <dbReference type="ARBA" id="ARBA00022771"/>
    </source>
</evidence>
<dbReference type="InterPro" id="IPR013087">
    <property type="entry name" value="Znf_C2H2_type"/>
</dbReference>
<dbReference type="SUPFAM" id="SSF57667">
    <property type="entry name" value="beta-beta-alpha zinc fingers"/>
    <property type="match status" value="1"/>
</dbReference>
<evidence type="ECO:0000256" key="10">
    <source>
        <dbReference type="SAM" id="MobiDB-lite"/>
    </source>
</evidence>
<dbReference type="EMBL" id="KZ678128">
    <property type="protein sequence ID" value="PSN75293.1"/>
    <property type="molecule type" value="Genomic_DNA"/>
</dbReference>
<dbReference type="InterPro" id="IPR036236">
    <property type="entry name" value="Znf_C2H2_sf"/>
</dbReference>
<feature type="domain" description="C2H2-type" evidence="11">
    <location>
        <begin position="94"/>
        <end position="118"/>
    </location>
</feature>
<evidence type="ECO:0000313" key="13">
    <source>
        <dbReference type="Proteomes" id="UP000240883"/>
    </source>
</evidence>
<evidence type="ECO:0000256" key="5">
    <source>
        <dbReference type="ARBA" id="ARBA00022833"/>
    </source>
</evidence>
<dbReference type="Proteomes" id="UP000240883">
    <property type="component" value="Unassembled WGS sequence"/>
</dbReference>
<dbReference type="AlphaFoldDB" id="A0A2T2PC87"/>
<feature type="region of interest" description="Disordered" evidence="10">
    <location>
        <begin position="1"/>
        <end position="30"/>
    </location>
</feature>
<reference evidence="12 13" key="1">
    <citation type="journal article" date="2018" name="Front. Microbiol.">
        <title>Genome-Wide Analysis of Corynespora cassiicola Leaf Fall Disease Putative Effectors.</title>
        <authorList>
            <person name="Lopez D."/>
            <person name="Ribeiro S."/>
            <person name="Label P."/>
            <person name="Fumanal B."/>
            <person name="Venisse J.S."/>
            <person name="Kohler A."/>
            <person name="de Oliveira R.R."/>
            <person name="Labutti K."/>
            <person name="Lipzen A."/>
            <person name="Lail K."/>
            <person name="Bauer D."/>
            <person name="Ohm R.A."/>
            <person name="Barry K.W."/>
            <person name="Spatafora J."/>
            <person name="Grigoriev I.V."/>
            <person name="Martin F.M."/>
            <person name="Pujade-Renaud V."/>
        </authorList>
    </citation>
    <scope>NUCLEOTIDE SEQUENCE [LARGE SCALE GENOMIC DNA]</scope>
    <source>
        <strain evidence="12 13">Philippines</strain>
    </source>
</reference>
<keyword evidence="4 9" id="KW-0863">Zinc-finger</keyword>
<dbReference type="InterPro" id="IPR051061">
    <property type="entry name" value="Zinc_finger_trans_reg"/>
</dbReference>
<keyword evidence="7" id="KW-0804">Transcription</keyword>
<dbReference type="GO" id="GO:0005634">
    <property type="term" value="C:nucleus"/>
    <property type="evidence" value="ECO:0007669"/>
    <property type="project" value="UniProtKB-SubCell"/>
</dbReference>
<accession>A0A2T2PC87</accession>
<keyword evidence="8" id="KW-0539">Nucleus</keyword>
<keyword evidence="6" id="KW-0805">Transcription regulation</keyword>
<keyword evidence="5" id="KW-0862">Zinc</keyword>
<dbReference type="PANTHER" id="PTHR46179:SF13">
    <property type="entry name" value="C2H2-TYPE DOMAIN-CONTAINING PROTEIN"/>
    <property type="match status" value="1"/>
</dbReference>
<evidence type="ECO:0000256" key="6">
    <source>
        <dbReference type="ARBA" id="ARBA00023015"/>
    </source>
</evidence>
<sequence length="118" mass="13671">MNESPQDGSSHINQNSINPTKMPSDQGKDQDLRLQCSHCAMVFDKEYLLRKHIHRRHTPRYSCSMCNQKPFGLRADLNRHISSRHPDTSSKTLHQCPACGKSFPRKDNLLRHVNKLHK</sequence>
<evidence type="ECO:0000256" key="2">
    <source>
        <dbReference type="ARBA" id="ARBA00022723"/>
    </source>
</evidence>
<evidence type="ECO:0000256" key="3">
    <source>
        <dbReference type="ARBA" id="ARBA00022737"/>
    </source>
</evidence>
<dbReference type="PROSITE" id="PS00028">
    <property type="entry name" value="ZINC_FINGER_C2H2_1"/>
    <property type="match status" value="2"/>
</dbReference>
<dbReference type="GO" id="GO:0006357">
    <property type="term" value="P:regulation of transcription by RNA polymerase II"/>
    <property type="evidence" value="ECO:0007669"/>
    <property type="project" value="TreeGrafter"/>
</dbReference>
<evidence type="ECO:0000256" key="8">
    <source>
        <dbReference type="ARBA" id="ARBA00023242"/>
    </source>
</evidence>
<keyword evidence="3" id="KW-0677">Repeat</keyword>
<comment type="subcellular location">
    <subcellularLocation>
        <location evidence="1">Nucleus</location>
    </subcellularLocation>
</comment>
<feature type="compositionally biased region" description="Polar residues" evidence="10">
    <location>
        <begin position="1"/>
        <end position="23"/>
    </location>
</feature>
<dbReference type="Gene3D" id="3.30.160.60">
    <property type="entry name" value="Classic Zinc Finger"/>
    <property type="match status" value="2"/>
</dbReference>
<evidence type="ECO:0000256" key="1">
    <source>
        <dbReference type="ARBA" id="ARBA00004123"/>
    </source>
</evidence>
<evidence type="ECO:0000256" key="9">
    <source>
        <dbReference type="PROSITE-ProRule" id="PRU00042"/>
    </source>
</evidence>
<protein>
    <recommendedName>
        <fullName evidence="11">C2H2-type domain-containing protein</fullName>
    </recommendedName>
</protein>
<proteinExistence type="predicted"/>
<dbReference type="OrthoDB" id="8922241at2759"/>
<gene>
    <name evidence="12" type="ORF">BS50DRAFT_37479</name>
</gene>
<dbReference type="STRING" id="1448308.A0A2T2PC87"/>
<evidence type="ECO:0000313" key="12">
    <source>
        <dbReference type="EMBL" id="PSN75293.1"/>
    </source>
</evidence>
<organism evidence="12 13">
    <name type="scientific">Corynespora cassiicola Philippines</name>
    <dbReference type="NCBI Taxonomy" id="1448308"/>
    <lineage>
        <taxon>Eukaryota</taxon>
        <taxon>Fungi</taxon>
        <taxon>Dikarya</taxon>
        <taxon>Ascomycota</taxon>
        <taxon>Pezizomycotina</taxon>
        <taxon>Dothideomycetes</taxon>
        <taxon>Pleosporomycetidae</taxon>
        <taxon>Pleosporales</taxon>
        <taxon>Corynesporascaceae</taxon>
        <taxon>Corynespora</taxon>
    </lineage>
</organism>
<dbReference type="PROSITE" id="PS50157">
    <property type="entry name" value="ZINC_FINGER_C2H2_2"/>
    <property type="match status" value="2"/>
</dbReference>
<keyword evidence="13" id="KW-1185">Reference proteome</keyword>
<evidence type="ECO:0000256" key="7">
    <source>
        <dbReference type="ARBA" id="ARBA00023163"/>
    </source>
</evidence>
<dbReference type="GO" id="GO:0008270">
    <property type="term" value="F:zinc ion binding"/>
    <property type="evidence" value="ECO:0007669"/>
    <property type="project" value="UniProtKB-KW"/>
</dbReference>
<dbReference type="FunFam" id="3.30.160.60:FF:000100">
    <property type="entry name" value="Zinc finger 45-like"/>
    <property type="match status" value="1"/>
</dbReference>